<reference evidence="7" key="1">
    <citation type="journal article" date="2021" name="Open Biol.">
        <title>Shared evolutionary footprints suggest mitochondrial oxidative damage underlies multiple complex I losses in fungi.</title>
        <authorList>
            <person name="Schikora-Tamarit M.A."/>
            <person name="Marcet-Houben M."/>
            <person name="Nosek J."/>
            <person name="Gabaldon T."/>
        </authorList>
    </citation>
    <scope>NUCLEOTIDE SEQUENCE</scope>
    <source>
        <strain evidence="7">NCAIM Y.01608</strain>
    </source>
</reference>
<name>A0A9P8PT88_9ASCO</name>
<feature type="transmembrane region" description="Helical" evidence="6">
    <location>
        <begin position="173"/>
        <end position="194"/>
    </location>
</feature>
<dbReference type="AlphaFoldDB" id="A0A9P8PT88"/>
<dbReference type="Proteomes" id="UP000788993">
    <property type="component" value="Unassembled WGS sequence"/>
</dbReference>
<feature type="transmembrane region" description="Helical" evidence="6">
    <location>
        <begin position="6"/>
        <end position="31"/>
    </location>
</feature>
<evidence type="ECO:0000256" key="4">
    <source>
        <dbReference type="ARBA" id="ARBA00023136"/>
    </source>
</evidence>
<dbReference type="SMART" id="SM01417">
    <property type="entry name" value="Solute_trans_a"/>
    <property type="match status" value="1"/>
</dbReference>
<evidence type="ECO:0000313" key="7">
    <source>
        <dbReference type="EMBL" id="KAH3677707.1"/>
    </source>
</evidence>
<feature type="transmembrane region" description="Helical" evidence="6">
    <location>
        <begin position="215"/>
        <end position="235"/>
    </location>
</feature>
<dbReference type="Pfam" id="PF03619">
    <property type="entry name" value="Solute_trans_a"/>
    <property type="match status" value="1"/>
</dbReference>
<evidence type="ECO:0000256" key="5">
    <source>
        <dbReference type="SAM" id="MobiDB-lite"/>
    </source>
</evidence>
<evidence type="ECO:0008006" key="9">
    <source>
        <dbReference type="Google" id="ProtNLM"/>
    </source>
</evidence>
<evidence type="ECO:0000256" key="6">
    <source>
        <dbReference type="SAM" id="Phobius"/>
    </source>
</evidence>
<dbReference type="PANTHER" id="PTHR23423">
    <property type="entry name" value="ORGANIC SOLUTE TRANSPORTER-RELATED"/>
    <property type="match status" value="1"/>
</dbReference>
<feature type="region of interest" description="Disordered" evidence="5">
    <location>
        <begin position="357"/>
        <end position="377"/>
    </location>
</feature>
<evidence type="ECO:0000256" key="1">
    <source>
        <dbReference type="ARBA" id="ARBA00004141"/>
    </source>
</evidence>
<feature type="compositionally biased region" description="Low complexity" evidence="5">
    <location>
        <begin position="365"/>
        <end position="377"/>
    </location>
</feature>
<keyword evidence="2 6" id="KW-0812">Transmembrane</keyword>
<proteinExistence type="predicted"/>
<keyword evidence="8" id="KW-1185">Reference proteome</keyword>
<evidence type="ECO:0000256" key="2">
    <source>
        <dbReference type="ARBA" id="ARBA00022692"/>
    </source>
</evidence>
<keyword evidence="3 6" id="KW-1133">Transmembrane helix</keyword>
<keyword evidence="4 6" id="KW-0472">Membrane</keyword>
<accession>A0A9P8PT88</accession>
<gene>
    <name evidence="7" type="ORF">OGATHE_000361</name>
</gene>
<dbReference type="GO" id="GO:0016020">
    <property type="term" value="C:membrane"/>
    <property type="evidence" value="ECO:0007669"/>
    <property type="project" value="UniProtKB-SubCell"/>
</dbReference>
<dbReference type="InterPro" id="IPR005178">
    <property type="entry name" value="Ostalpha/TMEM184C"/>
</dbReference>
<dbReference type="EMBL" id="JAEUBD010000095">
    <property type="protein sequence ID" value="KAH3677707.1"/>
    <property type="molecule type" value="Genomic_DNA"/>
</dbReference>
<sequence length="484" mass="55860">MSTVISKWLIAVCGTTSLTSLMISTLAIYLQSSNYRKPFEQRLIIRILLIVPLFAITCFVTLINPSIGNIIEPIREIYEALVIYTFYKLLVYMLGGEREIIQHSFDKPKTNHPFPANIIFCPIDFSNPSHFLLVKRCILQYVWVKPLLYLVIIVGSIAGIYDSSDISWGSLYTWTGIAYNVSVTISLYYLAMFWKCLYSELKKFSPWGKFMCVKLIIFASYWQGLMLDVMTWAGLISQKSPSDLANLTGSQIQNALLCCEMIFFALLHWRSFPYTDFTQDKYGDAARVSTFHAFKDWISLGDLAYDLKMTTLYGDMYNFRNFDSINDNRIYPNSASFNQRIYDGLRYSSDGRKYWLPDQRKKPRSGSSGSSSNSVNGLHTTIDENTSLIGSHKPFYLDTVSEELPNHFLESNPDTEYLSPEYAKDETLYNFVRKKYVPEKLLNYPVTYDYKLVVSSKKMTRLKCQLKQHRKSDGQLLRIMGETQ</sequence>
<feature type="transmembrane region" description="Helical" evidence="6">
    <location>
        <begin position="43"/>
        <end position="65"/>
    </location>
</feature>
<feature type="transmembrane region" description="Helical" evidence="6">
    <location>
        <begin position="142"/>
        <end position="161"/>
    </location>
</feature>
<evidence type="ECO:0000313" key="8">
    <source>
        <dbReference type="Proteomes" id="UP000788993"/>
    </source>
</evidence>
<comment type="caution">
    <text evidence="7">The sequence shown here is derived from an EMBL/GenBank/DDBJ whole genome shotgun (WGS) entry which is preliminary data.</text>
</comment>
<protein>
    <recommendedName>
        <fullName evidence="9">DUF300-domain-containing protein</fullName>
    </recommendedName>
</protein>
<dbReference type="OrthoDB" id="5348404at2759"/>
<reference evidence="7" key="2">
    <citation type="submission" date="2021-01" db="EMBL/GenBank/DDBJ databases">
        <authorList>
            <person name="Schikora-Tamarit M.A."/>
        </authorList>
    </citation>
    <scope>NUCLEOTIDE SEQUENCE</scope>
    <source>
        <strain evidence="7">NCAIM Y.01608</strain>
    </source>
</reference>
<organism evidence="7 8">
    <name type="scientific">Ogataea polymorpha</name>
    <dbReference type="NCBI Taxonomy" id="460523"/>
    <lineage>
        <taxon>Eukaryota</taxon>
        <taxon>Fungi</taxon>
        <taxon>Dikarya</taxon>
        <taxon>Ascomycota</taxon>
        <taxon>Saccharomycotina</taxon>
        <taxon>Pichiomycetes</taxon>
        <taxon>Pichiales</taxon>
        <taxon>Pichiaceae</taxon>
        <taxon>Ogataea</taxon>
    </lineage>
</organism>
<evidence type="ECO:0000256" key="3">
    <source>
        <dbReference type="ARBA" id="ARBA00022989"/>
    </source>
</evidence>
<comment type="subcellular location">
    <subcellularLocation>
        <location evidence="1">Membrane</location>
        <topology evidence="1">Multi-pass membrane protein</topology>
    </subcellularLocation>
</comment>